<dbReference type="InterPro" id="IPR017853">
    <property type="entry name" value="GH"/>
</dbReference>
<comment type="caution">
    <text evidence="10">The sequence shown here is derived from an EMBL/GenBank/DDBJ whole genome shotgun (WGS) entry which is preliminary data.</text>
</comment>
<dbReference type="InterPro" id="IPR050347">
    <property type="entry name" value="Bact_Beta-galactosidase"/>
</dbReference>
<gene>
    <name evidence="10" type="ORF">H8706_01150</name>
</gene>
<dbReference type="PANTHER" id="PTHR46323">
    <property type="entry name" value="BETA-GALACTOSIDASE"/>
    <property type="match status" value="1"/>
</dbReference>
<keyword evidence="6 8" id="KW-0326">Glycosidase</keyword>
<dbReference type="InterPro" id="IPR013783">
    <property type="entry name" value="Ig-like_fold"/>
</dbReference>
<protein>
    <recommendedName>
        <fullName evidence="4 8">Beta-galactosidase</fullName>
        <ecNumber evidence="3 8">3.2.1.23</ecNumber>
    </recommendedName>
    <alternativeName>
        <fullName evidence="7 8">Lactase</fullName>
    </alternativeName>
</protein>
<dbReference type="PROSITE" id="PS00608">
    <property type="entry name" value="GLYCOSYL_HYDROL_F2_2"/>
    <property type="match status" value="1"/>
</dbReference>
<dbReference type="InterPro" id="IPR004199">
    <property type="entry name" value="B-gal_small/dom_5"/>
</dbReference>
<evidence type="ECO:0000256" key="6">
    <source>
        <dbReference type="ARBA" id="ARBA00023295"/>
    </source>
</evidence>
<accession>A0A926FB70</accession>
<dbReference type="GO" id="GO:0004565">
    <property type="term" value="F:beta-galactosidase activity"/>
    <property type="evidence" value="ECO:0007669"/>
    <property type="project" value="UniProtKB-EC"/>
</dbReference>
<dbReference type="PRINTS" id="PR00132">
    <property type="entry name" value="GLHYDRLASE2"/>
</dbReference>
<dbReference type="RefSeq" id="WP_262431162.1">
    <property type="nucleotide sequence ID" value="NZ_JACRTE010000001.1"/>
</dbReference>
<dbReference type="InterPro" id="IPR023232">
    <property type="entry name" value="Glyco_hydro_2_AS"/>
</dbReference>
<dbReference type="Gene3D" id="2.70.98.10">
    <property type="match status" value="1"/>
</dbReference>
<evidence type="ECO:0000256" key="2">
    <source>
        <dbReference type="ARBA" id="ARBA00007401"/>
    </source>
</evidence>
<dbReference type="SUPFAM" id="SSF51445">
    <property type="entry name" value="(Trans)glycosidases"/>
    <property type="match status" value="1"/>
</dbReference>
<dbReference type="InterPro" id="IPR006103">
    <property type="entry name" value="Glyco_hydro_2_cat"/>
</dbReference>
<dbReference type="InterPro" id="IPR006101">
    <property type="entry name" value="Glyco_hydro_2"/>
</dbReference>
<dbReference type="EMBL" id="JACRTE010000001">
    <property type="protein sequence ID" value="MBC8595477.1"/>
    <property type="molecule type" value="Genomic_DNA"/>
</dbReference>
<evidence type="ECO:0000256" key="5">
    <source>
        <dbReference type="ARBA" id="ARBA00022801"/>
    </source>
</evidence>
<dbReference type="InterPro" id="IPR036156">
    <property type="entry name" value="Beta-gal/glucu_dom_sf"/>
</dbReference>
<proteinExistence type="inferred from homology"/>
<dbReference type="Pfam" id="PF16353">
    <property type="entry name" value="LacZ_4"/>
    <property type="match status" value="1"/>
</dbReference>
<evidence type="ECO:0000256" key="8">
    <source>
        <dbReference type="RuleBase" id="RU361154"/>
    </source>
</evidence>
<dbReference type="InterPro" id="IPR014718">
    <property type="entry name" value="GH-type_carb-bd"/>
</dbReference>
<dbReference type="GO" id="GO:0009341">
    <property type="term" value="C:beta-galactosidase complex"/>
    <property type="evidence" value="ECO:0007669"/>
    <property type="project" value="InterPro"/>
</dbReference>
<evidence type="ECO:0000259" key="9">
    <source>
        <dbReference type="SMART" id="SM01038"/>
    </source>
</evidence>
<dbReference type="EC" id="3.2.1.23" evidence="3 8"/>
<dbReference type="Pfam" id="PF02836">
    <property type="entry name" value="Glyco_hydro_2_C"/>
    <property type="match status" value="1"/>
</dbReference>
<dbReference type="InterPro" id="IPR011013">
    <property type="entry name" value="Gal_mutarotase_sf_dom"/>
</dbReference>
<dbReference type="SUPFAM" id="SSF49785">
    <property type="entry name" value="Galactose-binding domain-like"/>
    <property type="match status" value="1"/>
</dbReference>
<evidence type="ECO:0000256" key="7">
    <source>
        <dbReference type="ARBA" id="ARBA00032230"/>
    </source>
</evidence>
<dbReference type="AlphaFoldDB" id="A0A926FB70"/>
<dbReference type="InterPro" id="IPR023230">
    <property type="entry name" value="Glyco_hydro_2_CS"/>
</dbReference>
<evidence type="ECO:0000256" key="1">
    <source>
        <dbReference type="ARBA" id="ARBA00001412"/>
    </source>
</evidence>
<dbReference type="Gene3D" id="3.20.20.80">
    <property type="entry name" value="Glycosidases"/>
    <property type="match status" value="1"/>
</dbReference>
<feature type="domain" description="Beta galactosidase small chain/" evidence="9">
    <location>
        <begin position="676"/>
        <end position="944"/>
    </location>
</feature>
<name>A0A926FB70_9FIRM</name>
<evidence type="ECO:0000313" key="11">
    <source>
        <dbReference type="Proteomes" id="UP000647416"/>
    </source>
</evidence>
<dbReference type="InterPro" id="IPR006104">
    <property type="entry name" value="Glyco_hydro_2_N"/>
</dbReference>
<comment type="catalytic activity">
    <reaction evidence="1 8">
        <text>Hydrolysis of terminal non-reducing beta-D-galactose residues in beta-D-galactosides.</text>
        <dbReference type="EC" id="3.2.1.23"/>
    </reaction>
</comment>
<dbReference type="Pfam" id="PF00703">
    <property type="entry name" value="Glyco_hydro_2"/>
    <property type="match status" value="1"/>
</dbReference>
<evidence type="ECO:0000313" key="10">
    <source>
        <dbReference type="EMBL" id="MBC8595477.1"/>
    </source>
</evidence>
<dbReference type="PANTHER" id="PTHR46323:SF2">
    <property type="entry name" value="BETA-GALACTOSIDASE"/>
    <property type="match status" value="1"/>
</dbReference>
<dbReference type="SUPFAM" id="SSF49303">
    <property type="entry name" value="beta-Galactosidase/glucuronidase domain"/>
    <property type="match status" value="2"/>
</dbReference>
<reference evidence="10" key="1">
    <citation type="submission" date="2020-08" db="EMBL/GenBank/DDBJ databases">
        <title>Genome public.</title>
        <authorList>
            <person name="Liu C."/>
            <person name="Sun Q."/>
        </authorList>
    </citation>
    <scope>NUCLEOTIDE SEQUENCE</scope>
    <source>
        <strain evidence="10">NSJ-50</strain>
    </source>
</reference>
<keyword evidence="5 8" id="KW-0378">Hydrolase</keyword>
<dbReference type="SMART" id="SM01038">
    <property type="entry name" value="Bgal_small_N"/>
    <property type="match status" value="1"/>
</dbReference>
<keyword evidence="11" id="KW-1185">Reference proteome</keyword>
<dbReference type="Pfam" id="PF02929">
    <property type="entry name" value="Bgal_small_N"/>
    <property type="match status" value="1"/>
</dbReference>
<dbReference type="InterPro" id="IPR032312">
    <property type="entry name" value="LacZ_4"/>
</dbReference>
<dbReference type="SUPFAM" id="SSF74650">
    <property type="entry name" value="Galactose mutarotase-like"/>
    <property type="match status" value="1"/>
</dbReference>
<dbReference type="InterPro" id="IPR006102">
    <property type="entry name" value="Ig-like_GH2"/>
</dbReference>
<dbReference type="Proteomes" id="UP000647416">
    <property type="component" value="Unassembled WGS sequence"/>
</dbReference>
<dbReference type="Gene3D" id="2.60.40.10">
    <property type="entry name" value="Immunoglobulins"/>
    <property type="match status" value="2"/>
</dbReference>
<organism evidence="10 11">
    <name type="scientific">Qingrenia yutianensis</name>
    <dbReference type="NCBI Taxonomy" id="2763676"/>
    <lineage>
        <taxon>Bacteria</taxon>
        <taxon>Bacillati</taxon>
        <taxon>Bacillota</taxon>
        <taxon>Clostridia</taxon>
        <taxon>Eubacteriales</taxon>
        <taxon>Oscillospiraceae</taxon>
        <taxon>Qingrenia</taxon>
    </lineage>
</organism>
<sequence length="945" mass="109522">MRFYENPKKVSENREKQRAYYIPENDGAYTLLNGEWNFKYFSRDVDYDGKIENWDKVKVPSCWQTTGYEKPNYTNVAFQFPVDAPYVPDDNPLGVYMREFEIDDTERKHYIVFEGVSSCLELYINGKYVGFSQGSRLQAEFDITKYVKKGKNTVLAKVVKWCCGTYLEDQDAFRCNGIIRDVYLLSRPVGHIKDISVTTDKNTVNVVFEGKANVKLYDSGKLLDENDCNKKCTFNVENPTYWNAEKPYLYTLVFEYEGEIIKIKFGFVTIKISSNKELIINGESVKLKGVNHHDTSPKNGWYMTDEEILTDLRLMKKLNINTIRTSHYPPTPKFLNYCDEMGFYVVLENDMESHGFCIRFGHYEYDALDKTWPCANPDWDFYLNERMERTVNRDKNHPSIFMWSVGNESGYGVNMRNMLNLIRKLDKKRLVHCEDACRQIEFPQEYEPIDVFSGMYLPIDDCVAYAENKDNRLPVFLCEYSHSMGNSPGDVHDYVEAFYAHKAFIGGCIWEWADHVAMDNGVQKYGGDFGDLTHDKNFCCDGMVFSDRSLKAGSYEIKTAYQNIKTAYNKGILSITNRFDFTNLNEYDFKFDIEIDGKIVKAFNKKFDVKPKKTVKFNLDFDLPKSCKLGAYVNIFMYDKDGFECAQSQHKLEVEVEKITAPKKLAKLNEEKLSITANGNGFEYSFSKQYGNFESIKINGEEKLLDVIKLGVWHAPTDNERKNKHYWGGYDNSQTGYNLNKMFSKVYSCEIKNGKIVVSGSLAGVARIVCFRYTLTVSIYENGDINFDLKGDRNPAINFLPRLGFELKLPENDDKFTYFAYGKGESYIDLHHHARMGLYKSCADDEYVNYVKPQEHGNHYNAKMLDIDNSFKFKTDSSFEFNVSHYNAKTLEYAMHTDELVKDKATNVRIDYKVSGVGSGSCGPELNEKYQLKEEKIRMNFWIIK</sequence>
<dbReference type="InterPro" id="IPR008979">
    <property type="entry name" value="Galactose-bd-like_sf"/>
</dbReference>
<dbReference type="GO" id="GO:0030246">
    <property type="term" value="F:carbohydrate binding"/>
    <property type="evidence" value="ECO:0007669"/>
    <property type="project" value="InterPro"/>
</dbReference>
<dbReference type="Pfam" id="PF02837">
    <property type="entry name" value="Glyco_hydro_2_N"/>
    <property type="match status" value="1"/>
</dbReference>
<dbReference type="PROSITE" id="PS00719">
    <property type="entry name" value="GLYCOSYL_HYDROL_F2_1"/>
    <property type="match status" value="1"/>
</dbReference>
<comment type="similarity">
    <text evidence="2 8">Belongs to the glycosyl hydrolase 2 family.</text>
</comment>
<evidence type="ECO:0000256" key="4">
    <source>
        <dbReference type="ARBA" id="ARBA00013303"/>
    </source>
</evidence>
<evidence type="ECO:0000256" key="3">
    <source>
        <dbReference type="ARBA" id="ARBA00012756"/>
    </source>
</evidence>
<dbReference type="GO" id="GO:0005990">
    <property type="term" value="P:lactose catabolic process"/>
    <property type="evidence" value="ECO:0007669"/>
    <property type="project" value="TreeGrafter"/>
</dbReference>
<dbReference type="Gene3D" id="2.60.120.260">
    <property type="entry name" value="Galactose-binding domain-like"/>
    <property type="match status" value="1"/>
</dbReference>